<reference evidence="6 7" key="1">
    <citation type="submission" date="2017-09" db="EMBL/GenBank/DDBJ databases">
        <title>Large-scale bioinformatics analysis of Bacillus genomes uncovers conserved roles of natural products in bacterial physiology.</title>
        <authorList>
            <consortium name="Agbiome Team Llc"/>
            <person name="Bleich R.M."/>
            <person name="Grubbs K.J."/>
            <person name="Santa Maria K.C."/>
            <person name="Allen S.E."/>
            <person name="Farag S."/>
            <person name="Shank E.A."/>
            <person name="Bowers A."/>
        </authorList>
    </citation>
    <scope>NUCLEOTIDE SEQUENCE [LARGE SCALE GENOMIC DNA]</scope>
    <source>
        <strain evidence="6 7">AFS067272</strain>
    </source>
</reference>
<protein>
    <recommendedName>
        <fullName evidence="8">Flippase</fullName>
    </recommendedName>
</protein>
<comment type="caution">
    <text evidence="6">The sequence shown here is derived from an EMBL/GenBank/DDBJ whole genome shotgun (WGS) entry which is preliminary data.</text>
</comment>
<feature type="transmembrane region" description="Helical" evidence="5">
    <location>
        <begin position="383"/>
        <end position="405"/>
    </location>
</feature>
<evidence type="ECO:0000256" key="3">
    <source>
        <dbReference type="ARBA" id="ARBA00022989"/>
    </source>
</evidence>
<dbReference type="InterPro" id="IPR002797">
    <property type="entry name" value="Polysacc_synth"/>
</dbReference>
<evidence type="ECO:0000313" key="7">
    <source>
        <dbReference type="Proteomes" id="UP000226357"/>
    </source>
</evidence>
<evidence type="ECO:0000256" key="2">
    <source>
        <dbReference type="ARBA" id="ARBA00022692"/>
    </source>
</evidence>
<evidence type="ECO:0000256" key="4">
    <source>
        <dbReference type="ARBA" id="ARBA00023136"/>
    </source>
</evidence>
<feature type="transmembrane region" description="Helical" evidence="5">
    <location>
        <begin position="252"/>
        <end position="269"/>
    </location>
</feature>
<dbReference type="PANTHER" id="PTHR43424:SF1">
    <property type="entry name" value="LOCUS PUTATIVE PROTEIN 1-RELATED"/>
    <property type="match status" value="1"/>
</dbReference>
<dbReference type="Proteomes" id="UP000226357">
    <property type="component" value="Unassembled WGS sequence"/>
</dbReference>
<keyword evidence="2 5" id="KW-0812">Transmembrane</keyword>
<sequence>MNFVDKKIISNFLYNTAYQLLVIILPIITTPFLARVLGVQAIGTNSYIQTISSFFVIFGILGINLYGSKEIASVRDDKENLSATFYTMYVIQVIAHILILILYFYLFVINTNDYNDLFFIQSIFILGSIFDVSWFMKGVEDFKRLTIRNFIIKMISIICIFTFIRSSEDLWIYILINALSTILGNIVMWRYIFEYVEFKGFSFVNFRYHLKNILLLFLPVLFYQIYTAGDRIILEKISGTKELGYYDQATKLIRISLTVVTSLNVVMLPRISNMYTKAKQRDIQGAIHQIITVTLLIGCFITALIAGASPSIVPWFFGLDYLEVIPLLMIMSLIIIINPVGSILTLQLGLASNNNKAFIIPYIIGAIVSLSSNFFLIPKFGALGASISIVLTELIVLIIRMFFATSKVQLKVVFNQTYKYLLSGVITCGVVFFLGEIINTDYIIINFFQGIIGILSYGFLLLLFKEKLLKSIINQVLKISNQSK</sequence>
<evidence type="ECO:0008006" key="8">
    <source>
        <dbReference type="Google" id="ProtNLM"/>
    </source>
</evidence>
<feature type="transmembrane region" description="Helical" evidence="5">
    <location>
        <begin position="147"/>
        <end position="164"/>
    </location>
</feature>
<dbReference type="EMBL" id="NVBO01000064">
    <property type="protein sequence ID" value="PFS02791.1"/>
    <property type="molecule type" value="Genomic_DNA"/>
</dbReference>
<name>A0AA44QC07_BACCE</name>
<evidence type="ECO:0000256" key="5">
    <source>
        <dbReference type="SAM" id="Phobius"/>
    </source>
</evidence>
<feature type="transmembrane region" description="Helical" evidence="5">
    <location>
        <begin position="118"/>
        <end position="135"/>
    </location>
</feature>
<feature type="transmembrane region" description="Helical" evidence="5">
    <location>
        <begin position="12"/>
        <end position="34"/>
    </location>
</feature>
<evidence type="ECO:0000313" key="6">
    <source>
        <dbReference type="EMBL" id="PFS02791.1"/>
    </source>
</evidence>
<proteinExistence type="predicted"/>
<gene>
    <name evidence="6" type="ORF">COK38_08620</name>
</gene>
<keyword evidence="3 5" id="KW-1133">Transmembrane helix</keyword>
<feature type="transmembrane region" description="Helical" evidence="5">
    <location>
        <begin position="417"/>
        <end position="438"/>
    </location>
</feature>
<dbReference type="PANTHER" id="PTHR43424">
    <property type="entry name" value="LOCUS PUTATIVE PROTEIN 1-RELATED"/>
    <property type="match status" value="1"/>
</dbReference>
<dbReference type="InterPro" id="IPR052556">
    <property type="entry name" value="PolySynth_Transporter"/>
</dbReference>
<dbReference type="GO" id="GO:0016020">
    <property type="term" value="C:membrane"/>
    <property type="evidence" value="ECO:0007669"/>
    <property type="project" value="UniProtKB-SubCell"/>
</dbReference>
<accession>A0AA44QC07</accession>
<dbReference type="AlphaFoldDB" id="A0AA44QC07"/>
<feature type="transmembrane region" description="Helical" evidence="5">
    <location>
        <begin position="358"/>
        <end position="377"/>
    </location>
</feature>
<comment type="subcellular location">
    <subcellularLocation>
        <location evidence="1">Membrane</location>
        <topology evidence="1">Multi-pass membrane protein</topology>
    </subcellularLocation>
</comment>
<feature type="transmembrane region" description="Helical" evidence="5">
    <location>
        <begin position="324"/>
        <end position="346"/>
    </location>
</feature>
<feature type="transmembrane region" description="Helical" evidence="5">
    <location>
        <begin position="86"/>
        <end position="106"/>
    </location>
</feature>
<feature type="transmembrane region" description="Helical" evidence="5">
    <location>
        <begin position="290"/>
        <end position="312"/>
    </location>
</feature>
<organism evidence="6 7">
    <name type="scientific">Bacillus cereus</name>
    <dbReference type="NCBI Taxonomy" id="1396"/>
    <lineage>
        <taxon>Bacteria</taxon>
        <taxon>Bacillati</taxon>
        <taxon>Bacillota</taxon>
        <taxon>Bacilli</taxon>
        <taxon>Bacillales</taxon>
        <taxon>Bacillaceae</taxon>
        <taxon>Bacillus</taxon>
        <taxon>Bacillus cereus group</taxon>
    </lineage>
</organism>
<feature type="transmembrane region" description="Helical" evidence="5">
    <location>
        <begin position="213"/>
        <end position="232"/>
    </location>
</feature>
<keyword evidence="4 5" id="KW-0472">Membrane</keyword>
<feature type="transmembrane region" description="Helical" evidence="5">
    <location>
        <begin position="444"/>
        <end position="464"/>
    </location>
</feature>
<evidence type="ECO:0000256" key="1">
    <source>
        <dbReference type="ARBA" id="ARBA00004141"/>
    </source>
</evidence>
<feature type="transmembrane region" description="Helical" evidence="5">
    <location>
        <begin position="170"/>
        <end position="192"/>
    </location>
</feature>
<feature type="transmembrane region" description="Helical" evidence="5">
    <location>
        <begin position="46"/>
        <end position="66"/>
    </location>
</feature>
<dbReference type="Pfam" id="PF01943">
    <property type="entry name" value="Polysacc_synt"/>
    <property type="match status" value="1"/>
</dbReference>